<dbReference type="EMBL" id="CAADRP010001730">
    <property type="protein sequence ID" value="VFU50517.1"/>
    <property type="molecule type" value="Genomic_DNA"/>
</dbReference>
<dbReference type="AlphaFoldDB" id="A0A6N2M9H4"/>
<gene>
    <name evidence="2" type="ORF">SVIM_LOCUS337002</name>
</gene>
<sequence>MAGFEEKQQGSGLNGCPSLHGETATSFGKGWFGRISRDREVHPSWKKKRSEQVNAFFRLECTTVACNKYHRSGAVDTSIGSWESK</sequence>
<evidence type="ECO:0000256" key="1">
    <source>
        <dbReference type="SAM" id="MobiDB-lite"/>
    </source>
</evidence>
<name>A0A6N2M9H4_SALVM</name>
<feature type="region of interest" description="Disordered" evidence="1">
    <location>
        <begin position="1"/>
        <end position="21"/>
    </location>
</feature>
<accession>A0A6N2M9H4</accession>
<evidence type="ECO:0000313" key="2">
    <source>
        <dbReference type="EMBL" id="VFU50517.1"/>
    </source>
</evidence>
<reference evidence="2" key="1">
    <citation type="submission" date="2019-03" db="EMBL/GenBank/DDBJ databases">
        <authorList>
            <person name="Mank J."/>
            <person name="Almeida P."/>
        </authorList>
    </citation>
    <scope>NUCLEOTIDE SEQUENCE</scope>
    <source>
        <strain evidence="2">78183</strain>
    </source>
</reference>
<organism evidence="2">
    <name type="scientific">Salix viminalis</name>
    <name type="common">Common osier</name>
    <name type="synonym">Basket willow</name>
    <dbReference type="NCBI Taxonomy" id="40686"/>
    <lineage>
        <taxon>Eukaryota</taxon>
        <taxon>Viridiplantae</taxon>
        <taxon>Streptophyta</taxon>
        <taxon>Embryophyta</taxon>
        <taxon>Tracheophyta</taxon>
        <taxon>Spermatophyta</taxon>
        <taxon>Magnoliopsida</taxon>
        <taxon>eudicotyledons</taxon>
        <taxon>Gunneridae</taxon>
        <taxon>Pentapetalae</taxon>
        <taxon>rosids</taxon>
        <taxon>fabids</taxon>
        <taxon>Malpighiales</taxon>
        <taxon>Salicaceae</taxon>
        <taxon>Saliceae</taxon>
        <taxon>Salix</taxon>
    </lineage>
</organism>
<protein>
    <submittedName>
        <fullName evidence="2">Uncharacterized protein</fullName>
    </submittedName>
</protein>
<proteinExistence type="predicted"/>